<evidence type="ECO:0000256" key="4">
    <source>
        <dbReference type="ARBA" id="ARBA00022842"/>
    </source>
</evidence>
<dbReference type="AlphaFoldDB" id="A6FY99"/>
<gene>
    <name evidence="5" type="ORF">PPSIR1_39845</name>
</gene>
<evidence type="ECO:0000313" key="5">
    <source>
        <dbReference type="EMBL" id="EDM81478.1"/>
    </source>
</evidence>
<dbReference type="InterPro" id="IPR016695">
    <property type="entry name" value="Pur_nucleotidase"/>
</dbReference>
<evidence type="ECO:0000313" key="6">
    <source>
        <dbReference type="Proteomes" id="UP000005801"/>
    </source>
</evidence>
<dbReference type="GO" id="GO:0008253">
    <property type="term" value="F:5'-nucleotidase activity"/>
    <property type="evidence" value="ECO:0007669"/>
    <property type="project" value="TreeGrafter"/>
</dbReference>
<dbReference type="STRING" id="391625.PPSIR1_39845"/>
<sequence length="516" mass="59049">MSGAQDLPEPIRHLLHQVGHQHDSPRTRRVFTNRDLDFESIPVVGFDMDYTLARYRQHPLEALSLEATVAKLIDRGWPEQLRGVQPDPEFAIRGLVVDTRNGNLLKMDRHGYVGRVYHGRRMLSRPERKALYSSQRVGRERSRFAYVDTLFALPEVTLYAAVVDLIDAQPELWGAGAPSYAEAWDAVRKAIDLAHQDDSIKSRIKADVAAYFDRDPDLAPTLHKLRSAGKKLFLLTNSYYPYTQAVMAYLLDGALEAYGDWTQYFDWMIVGSRKPSFFSDAEPFLEIDRVTGEVHGGPRAQPQRNRVFQGGNQAGLQAVMGCRPDQVIYVGDHIYGDIVHSKKTSGWRTVLIVEELERELRVRADYQPALDEIRSQSDLWEVLSEAVSEQRYLQRGLRQLDAALVAQTYAARGEVLSEANAEVMLGELRAEAKARFERLREHEDEVAEAVKRRSVQVDRAFNHYWGSVFTERYDASFFGEQLVNYACLYTSRVSNFLFVSPNRYFRAPHGSMPHWF</sequence>
<dbReference type="PANTHER" id="PTHR12103">
    <property type="entry name" value="5'-NUCLEOTIDASE DOMAIN-CONTAINING"/>
    <property type="match status" value="1"/>
</dbReference>
<dbReference type="Proteomes" id="UP000005801">
    <property type="component" value="Unassembled WGS sequence"/>
</dbReference>
<dbReference type="RefSeq" id="WP_006969448.1">
    <property type="nucleotide sequence ID" value="NZ_ABCS01000003.1"/>
</dbReference>
<dbReference type="PIRSF" id="PIRSF017434">
    <property type="entry name" value="Purine_5'-nucleotidase"/>
    <property type="match status" value="1"/>
</dbReference>
<keyword evidence="6" id="KW-1185">Reference proteome</keyword>
<dbReference type="SUPFAM" id="SSF56784">
    <property type="entry name" value="HAD-like"/>
    <property type="match status" value="1"/>
</dbReference>
<proteinExistence type="inferred from homology"/>
<reference evidence="5 6" key="1">
    <citation type="submission" date="2007-06" db="EMBL/GenBank/DDBJ databases">
        <authorList>
            <person name="Shimkets L."/>
            <person name="Ferriera S."/>
            <person name="Johnson J."/>
            <person name="Kravitz S."/>
            <person name="Beeson K."/>
            <person name="Sutton G."/>
            <person name="Rogers Y.-H."/>
            <person name="Friedman R."/>
            <person name="Frazier M."/>
            <person name="Venter J.C."/>
        </authorList>
    </citation>
    <scope>NUCLEOTIDE SEQUENCE [LARGE SCALE GENOMIC DNA]</scope>
    <source>
        <strain evidence="5 6">SIR-1</strain>
    </source>
</reference>
<comment type="similarity">
    <text evidence="1">Belongs to the 5'(3')-deoxyribonucleotidase family.</text>
</comment>
<dbReference type="NCBIfam" id="TIGR02244">
    <property type="entry name" value="HAD-IG-Ncltidse"/>
    <property type="match status" value="1"/>
</dbReference>
<dbReference type="eggNOG" id="COG1196">
    <property type="taxonomic scope" value="Bacteria"/>
</dbReference>
<dbReference type="Pfam" id="PF05761">
    <property type="entry name" value="5_nucleotid"/>
    <property type="match status" value="1"/>
</dbReference>
<dbReference type="InterPro" id="IPR008380">
    <property type="entry name" value="HAD-SF_hydro_IG_5-nucl"/>
</dbReference>
<evidence type="ECO:0000256" key="1">
    <source>
        <dbReference type="ARBA" id="ARBA00009589"/>
    </source>
</evidence>
<keyword evidence="2" id="KW-0479">Metal-binding</keyword>
<protein>
    <submittedName>
        <fullName evidence="5">HAD superfamily (Subfamily IG) hydrolase, 5'-Nucleotidase</fullName>
    </submittedName>
</protein>
<dbReference type="GO" id="GO:0046872">
    <property type="term" value="F:metal ion binding"/>
    <property type="evidence" value="ECO:0007669"/>
    <property type="project" value="UniProtKB-KW"/>
</dbReference>
<organism evidence="5 6">
    <name type="scientific">Plesiocystis pacifica SIR-1</name>
    <dbReference type="NCBI Taxonomy" id="391625"/>
    <lineage>
        <taxon>Bacteria</taxon>
        <taxon>Pseudomonadati</taxon>
        <taxon>Myxococcota</taxon>
        <taxon>Polyangia</taxon>
        <taxon>Nannocystales</taxon>
        <taxon>Nannocystaceae</taxon>
        <taxon>Plesiocystis</taxon>
    </lineage>
</organism>
<dbReference type="EMBL" id="ABCS01000003">
    <property type="protein sequence ID" value="EDM81478.1"/>
    <property type="molecule type" value="Genomic_DNA"/>
</dbReference>
<keyword evidence="3 5" id="KW-0378">Hydrolase</keyword>
<evidence type="ECO:0000256" key="2">
    <source>
        <dbReference type="ARBA" id="ARBA00022723"/>
    </source>
</evidence>
<dbReference type="InterPro" id="IPR036412">
    <property type="entry name" value="HAD-like_sf"/>
</dbReference>
<accession>A6FY99</accession>
<dbReference type="OrthoDB" id="1488958at2"/>
<keyword evidence="4" id="KW-0460">Magnesium</keyword>
<comment type="caution">
    <text evidence="5">The sequence shown here is derived from an EMBL/GenBank/DDBJ whole genome shotgun (WGS) entry which is preliminary data.</text>
</comment>
<dbReference type="Gene3D" id="3.40.50.1000">
    <property type="entry name" value="HAD superfamily/HAD-like"/>
    <property type="match status" value="1"/>
</dbReference>
<name>A6FY99_9BACT</name>
<evidence type="ECO:0000256" key="3">
    <source>
        <dbReference type="ARBA" id="ARBA00022801"/>
    </source>
</evidence>
<dbReference type="InterPro" id="IPR023214">
    <property type="entry name" value="HAD_sf"/>
</dbReference>
<dbReference type="PANTHER" id="PTHR12103:SF15">
    <property type="entry name" value="CYTOSOLIC PURINE 5'-NUCLEOTIDASE"/>
    <property type="match status" value="1"/>
</dbReference>